<dbReference type="Pfam" id="PF13531">
    <property type="entry name" value="SBP_bac_11"/>
    <property type="match status" value="1"/>
</dbReference>
<evidence type="ECO:0000256" key="3">
    <source>
        <dbReference type="ARBA" id="ARBA00022729"/>
    </source>
</evidence>
<accession>A0A2S0WP43</accession>
<sequence>MRWLLAAGLLLTSLTACGSSTADDDGDGRALTVYAAASLKTSFTELGHRFEDAHPGTTVSFSFAGSSDLVAQLQQGGPADVLATADTANMSTAADDGLVDGDPVGFAANTLEIVTPRGNPAGVDSIDDLADPDLQVVLCAPAVPCGAAARDVEKAAGVDVSPVSEEQSVTDVLNKVATGEADAGLVYVTDVRAAGDSVVGVPFAESATVVNSYPIAALAASRDTDLARTFVDFVTGPTGRAVLDDAGFARP</sequence>
<keyword evidence="2" id="KW-0479">Metal-binding</keyword>
<dbReference type="AlphaFoldDB" id="A0A2S0WP43"/>
<reference evidence="5" key="1">
    <citation type="submission" date="2018-01" db="EMBL/GenBank/DDBJ databases">
        <authorList>
            <person name="Li J."/>
        </authorList>
    </citation>
    <scope>NUCLEOTIDE SEQUENCE [LARGE SCALE GENOMIC DNA]</scope>
    <source>
        <strain evidence="5">592</strain>
    </source>
</reference>
<dbReference type="NCBIfam" id="TIGR01256">
    <property type="entry name" value="modA"/>
    <property type="match status" value="1"/>
</dbReference>
<name>A0A2S0WP43_9ACTN</name>
<dbReference type="RefSeq" id="WP_108579117.1">
    <property type="nucleotide sequence ID" value="NZ_CP026952.1"/>
</dbReference>
<comment type="similarity">
    <text evidence="1">Belongs to the bacterial solute-binding protein ModA family.</text>
</comment>
<dbReference type="PROSITE" id="PS51257">
    <property type="entry name" value="PROKAR_LIPOPROTEIN"/>
    <property type="match status" value="1"/>
</dbReference>
<dbReference type="InterPro" id="IPR050682">
    <property type="entry name" value="ModA/WtpA"/>
</dbReference>
<dbReference type="GO" id="GO:0015689">
    <property type="term" value="P:molybdate ion transport"/>
    <property type="evidence" value="ECO:0007669"/>
    <property type="project" value="InterPro"/>
</dbReference>
<proteinExistence type="inferred from homology"/>
<dbReference type="PANTHER" id="PTHR30632">
    <property type="entry name" value="MOLYBDATE-BINDING PERIPLASMIC PROTEIN"/>
    <property type="match status" value="1"/>
</dbReference>
<accession>A0A5F2EWS3</accession>
<keyword evidence="3" id="KW-0732">Signal</keyword>
<protein>
    <submittedName>
        <fullName evidence="4">Molybdate ABC transporter substrate-binding protein</fullName>
    </submittedName>
</protein>
<dbReference type="GO" id="GO:0046872">
    <property type="term" value="F:metal ion binding"/>
    <property type="evidence" value="ECO:0007669"/>
    <property type="project" value="UniProtKB-KW"/>
</dbReference>
<dbReference type="Proteomes" id="UP000244384">
    <property type="component" value="Chromosome"/>
</dbReference>
<dbReference type="SUPFAM" id="SSF53850">
    <property type="entry name" value="Periplasmic binding protein-like II"/>
    <property type="match status" value="1"/>
</dbReference>
<evidence type="ECO:0000256" key="1">
    <source>
        <dbReference type="ARBA" id="ARBA00009175"/>
    </source>
</evidence>
<dbReference type="InterPro" id="IPR005950">
    <property type="entry name" value="ModA"/>
</dbReference>
<evidence type="ECO:0000313" key="4">
    <source>
        <dbReference type="EMBL" id="AWB93087.1"/>
    </source>
</evidence>
<dbReference type="EMBL" id="CP026952">
    <property type="protein sequence ID" value="AWB93087.1"/>
    <property type="molecule type" value="Genomic_DNA"/>
</dbReference>
<keyword evidence="5" id="KW-1185">Reference proteome</keyword>
<dbReference type="CDD" id="cd13538">
    <property type="entry name" value="PBP2_ModA_like_1"/>
    <property type="match status" value="1"/>
</dbReference>
<evidence type="ECO:0000313" key="5">
    <source>
        <dbReference type="Proteomes" id="UP000244384"/>
    </source>
</evidence>
<gene>
    <name evidence="4" type="primary">modA</name>
    <name evidence="4" type="ORF">C3E78_13210</name>
</gene>
<dbReference type="KEGG" id="aez:C3E78_13210"/>
<evidence type="ECO:0000256" key="2">
    <source>
        <dbReference type="ARBA" id="ARBA00022723"/>
    </source>
</evidence>
<dbReference type="OrthoDB" id="9785015at2"/>
<dbReference type="PIRSF" id="PIRSF004846">
    <property type="entry name" value="ModA"/>
    <property type="match status" value="1"/>
</dbReference>
<dbReference type="PANTHER" id="PTHR30632:SF0">
    <property type="entry name" value="SULFATE-BINDING PROTEIN"/>
    <property type="match status" value="1"/>
</dbReference>
<dbReference type="Gene3D" id="3.40.190.10">
    <property type="entry name" value="Periplasmic binding protein-like II"/>
    <property type="match status" value="2"/>
</dbReference>
<dbReference type="GO" id="GO:0030973">
    <property type="term" value="F:molybdate ion binding"/>
    <property type="evidence" value="ECO:0007669"/>
    <property type="project" value="TreeGrafter"/>
</dbReference>
<organism evidence="4 5">
    <name type="scientific">Aeromicrobium chenweiae</name>
    <dbReference type="NCBI Taxonomy" id="2079793"/>
    <lineage>
        <taxon>Bacteria</taxon>
        <taxon>Bacillati</taxon>
        <taxon>Actinomycetota</taxon>
        <taxon>Actinomycetes</taxon>
        <taxon>Propionibacteriales</taxon>
        <taxon>Nocardioidaceae</taxon>
        <taxon>Aeromicrobium</taxon>
    </lineage>
</organism>